<evidence type="ECO:0000256" key="1">
    <source>
        <dbReference type="ARBA" id="ARBA00005663"/>
    </source>
</evidence>
<dbReference type="CDD" id="cd04453">
    <property type="entry name" value="S1_RNase_E"/>
    <property type="match status" value="1"/>
</dbReference>
<comment type="subunit">
    <text evidence="15">Homotetramer formed by a dimer of dimers.</text>
</comment>
<proteinExistence type="inferred from homology"/>
<evidence type="ECO:0000256" key="13">
    <source>
        <dbReference type="ARBA" id="ARBA00022884"/>
    </source>
</evidence>
<dbReference type="NCBIfam" id="TIGR00757">
    <property type="entry name" value="RNaseEG"/>
    <property type="match status" value="1"/>
</dbReference>
<comment type="caution">
    <text evidence="18">The sequence shown here is derived from an EMBL/GenBank/DDBJ whole genome shotgun (WGS) entry which is preliminary data.</text>
</comment>
<dbReference type="InterPro" id="IPR003029">
    <property type="entry name" value="S1_domain"/>
</dbReference>
<feature type="compositionally biased region" description="Low complexity" evidence="16">
    <location>
        <begin position="833"/>
        <end position="844"/>
    </location>
</feature>
<evidence type="ECO:0000256" key="15">
    <source>
        <dbReference type="HAMAP-Rule" id="MF_00970"/>
    </source>
</evidence>
<dbReference type="Pfam" id="PF10150">
    <property type="entry name" value="RNase_E_G"/>
    <property type="match status" value="1"/>
</dbReference>
<feature type="compositionally biased region" description="Low complexity" evidence="16">
    <location>
        <begin position="889"/>
        <end position="909"/>
    </location>
</feature>
<evidence type="ECO:0000256" key="3">
    <source>
        <dbReference type="ARBA" id="ARBA00022490"/>
    </source>
</evidence>
<dbReference type="PANTHER" id="PTHR30001">
    <property type="entry name" value="RIBONUCLEASE"/>
    <property type="match status" value="1"/>
</dbReference>
<feature type="compositionally biased region" description="Acidic residues" evidence="16">
    <location>
        <begin position="154"/>
        <end position="163"/>
    </location>
</feature>
<feature type="compositionally biased region" description="Low complexity" evidence="16">
    <location>
        <begin position="749"/>
        <end position="761"/>
    </location>
</feature>
<feature type="compositionally biased region" description="Basic residues" evidence="16">
    <location>
        <begin position="786"/>
        <end position="795"/>
    </location>
</feature>
<evidence type="ECO:0000256" key="6">
    <source>
        <dbReference type="ARBA" id="ARBA00022694"/>
    </source>
</evidence>
<keyword evidence="13 15" id="KW-0694">RNA-binding</keyword>
<dbReference type="SUPFAM" id="SSF50249">
    <property type="entry name" value="Nucleic acid-binding proteins"/>
    <property type="match status" value="1"/>
</dbReference>
<dbReference type="EC" id="3.1.26.12" evidence="15"/>
<dbReference type="EMBL" id="JBHLTM010000016">
    <property type="protein sequence ID" value="MFC0683716.1"/>
    <property type="molecule type" value="Genomic_DNA"/>
</dbReference>
<feature type="binding site" evidence="15">
    <location>
        <position position="416"/>
    </location>
    <ligand>
        <name>Mg(2+)</name>
        <dbReference type="ChEBI" id="CHEBI:18420"/>
        <note>catalytic</note>
    </ligand>
</feature>
<feature type="compositionally biased region" description="Basic residues" evidence="16">
    <location>
        <begin position="167"/>
        <end position="177"/>
    </location>
</feature>
<keyword evidence="7 15" id="KW-0540">Nuclease</keyword>
<dbReference type="InterPro" id="IPR028878">
    <property type="entry name" value="RNase_E"/>
</dbReference>
<feature type="compositionally biased region" description="Basic residues" evidence="16">
    <location>
        <begin position="649"/>
        <end position="660"/>
    </location>
</feature>
<evidence type="ECO:0000256" key="2">
    <source>
        <dbReference type="ARBA" id="ARBA00022475"/>
    </source>
</evidence>
<dbReference type="PANTHER" id="PTHR30001:SF1">
    <property type="entry name" value="RIBONUCLEASE E_G-LIKE PROTEIN, CHLOROPLASTIC"/>
    <property type="match status" value="1"/>
</dbReference>
<comment type="similarity">
    <text evidence="15">Belongs to the RNase E/G family. RNase E subfamily.</text>
</comment>
<evidence type="ECO:0000256" key="5">
    <source>
        <dbReference type="ARBA" id="ARBA00022552"/>
    </source>
</evidence>
<evidence type="ECO:0000256" key="14">
    <source>
        <dbReference type="ARBA" id="ARBA00023136"/>
    </source>
</evidence>
<feature type="region of interest" description="Disordered" evidence="16">
    <location>
        <begin position="97"/>
        <end position="190"/>
    </location>
</feature>
<accession>A0ABV6S3T3</accession>
<comment type="similarity">
    <text evidence="1">Belongs to the RNase E/G family. RNase G subfamily.</text>
</comment>
<dbReference type="Gene3D" id="2.40.50.140">
    <property type="entry name" value="Nucleic acid-binding proteins"/>
    <property type="match status" value="1"/>
</dbReference>
<dbReference type="RefSeq" id="WP_267220095.1">
    <property type="nucleotide sequence ID" value="NZ_JAPCWC010000006.1"/>
</dbReference>
<gene>
    <name evidence="15" type="primary">rne</name>
    <name evidence="18" type="ORF">ACFFF8_03820</name>
</gene>
<keyword evidence="15" id="KW-0820">tRNA-binding</keyword>
<feature type="compositionally biased region" description="Acidic residues" evidence="16">
    <location>
        <begin position="666"/>
        <end position="689"/>
    </location>
</feature>
<evidence type="ECO:0000256" key="12">
    <source>
        <dbReference type="ARBA" id="ARBA00022842"/>
    </source>
</evidence>
<evidence type="ECO:0000256" key="4">
    <source>
        <dbReference type="ARBA" id="ARBA00022519"/>
    </source>
</evidence>
<keyword evidence="9 15" id="KW-0699">rRNA-binding</keyword>
<comment type="subcellular location">
    <subcellularLocation>
        <location evidence="15">Cytoplasm</location>
    </subcellularLocation>
    <subcellularLocation>
        <location evidence="15">Cell inner membrane</location>
        <topology evidence="15">Peripheral membrane protein</topology>
        <orientation evidence="15">Cytoplasmic side</orientation>
    </subcellularLocation>
</comment>
<dbReference type="Gene3D" id="3.40.1260.20">
    <property type="entry name" value="Ribonuclease E, catalytic domain"/>
    <property type="match status" value="1"/>
</dbReference>
<dbReference type="HAMAP" id="MF_00970">
    <property type="entry name" value="RNase_E"/>
    <property type="match status" value="1"/>
</dbReference>
<dbReference type="SMART" id="SM00316">
    <property type="entry name" value="S1"/>
    <property type="match status" value="1"/>
</dbReference>
<keyword evidence="5 15" id="KW-0698">rRNA processing</keyword>
<feature type="binding site" evidence="15">
    <location>
        <position position="520"/>
    </location>
    <ligand>
        <name>Zn(2+)</name>
        <dbReference type="ChEBI" id="CHEBI:29105"/>
        <note>ligand shared between dimeric partners</note>
    </ligand>
</feature>
<comment type="cofactor">
    <cofactor evidence="15">
        <name>Mg(2+)</name>
        <dbReference type="ChEBI" id="CHEBI:18420"/>
    </cofactor>
    <text evidence="15">Binds 1 Mg(2+) ion per subunit.</text>
</comment>
<evidence type="ECO:0000313" key="19">
    <source>
        <dbReference type="Proteomes" id="UP001589858"/>
    </source>
</evidence>
<evidence type="ECO:0000313" key="18">
    <source>
        <dbReference type="EMBL" id="MFC0683716.1"/>
    </source>
</evidence>
<organism evidence="18 19">
    <name type="scientific">Novosphingobium clariflavum</name>
    <dbReference type="NCBI Taxonomy" id="2029884"/>
    <lineage>
        <taxon>Bacteria</taxon>
        <taxon>Pseudomonadati</taxon>
        <taxon>Pseudomonadota</taxon>
        <taxon>Alphaproteobacteria</taxon>
        <taxon>Sphingomonadales</taxon>
        <taxon>Sphingomonadaceae</taxon>
        <taxon>Novosphingobium</taxon>
    </lineage>
</organism>
<evidence type="ECO:0000259" key="17">
    <source>
        <dbReference type="SMART" id="SM00316"/>
    </source>
</evidence>
<keyword evidence="10 15" id="KW-0255">Endonuclease</keyword>
<keyword evidence="12 15" id="KW-0460">Magnesium</keyword>
<keyword evidence="19" id="KW-1185">Reference proteome</keyword>
<evidence type="ECO:0000256" key="7">
    <source>
        <dbReference type="ARBA" id="ARBA00022722"/>
    </source>
</evidence>
<feature type="domain" description="S1 motif" evidence="17">
    <location>
        <begin position="38"/>
        <end position="232"/>
    </location>
</feature>
<evidence type="ECO:0000256" key="10">
    <source>
        <dbReference type="ARBA" id="ARBA00022759"/>
    </source>
</evidence>
<keyword evidence="15" id="KW-0862">Zinc</keyword>
<keyword evidence="2 15" id="KW-1003">Cell membrane</keyword>
<name>A0ABV6S3T3_9SPHN</name>
<feature type="compositionally biased region" description="Acidic residues" evidence="16">
    <location>
        <begin position="738"/>
        <end position="748"/>
    </location>
</feature>
<feature type="region of interest" description="Disordered" evidence="16">
    <location>
        <begin position="775"/>
        <end position="929"/>
    </location>
</feature>
<reference evidence="18 19" key="1">
    <citation type="submission" date="2024-09" db="EMBL/GenBank/DDBJ databases">
        <authorList>
            <person name="Sun Q."/>
            <person name="Mori K."/>
        </authorList>
    </citation>
    <scope>NUCLEOTIDE SEQUENCE [LARGE SCALE GENOMIC DNA]</scope>
    <source>
        <strain evidence="18 19">CICC 11035S</strain>
    </source>
</reference>
<feature type="region of interest" description="Required for zinc-mediated homotetramerization and catalytic activity" evidence="15">
    <location>
        <begin position="517"/>
        <end position="520"/>
    </location>
</feature>
<feature type="binding site" evidence="15">
    <location>
        <position position="459"/>
    </location>
    <ligand>
        <name>Mg(2+)</name>
        <dbReference type="ChEBI" id="CHEBI:18420"/>
        <note>catalytic</note>
    </ligand>
</feature>
<keyword evidence="3 15" id="KW-0963">Cytoplasm</keyword>
<keyword evidence="8 15" id="KW-0479">Metal-binding</keyword>
<protein>
    <recommendedName>
        <fullName evidence="15">Ribonuclease E</fullName>
        <shortName evidence="15">RNase E</shortName>
        <ecNumber evidence="15">3.1.26.12</ecNumber>
    </recommendedName>
</protein>
<feature type="compositionally biased region" description="Acidic residues" evidence="16">
    <location>
        <begin position="614"/>
        <end position="634"/>
    </location>
</feature>
<evidence type="ECO:0000256" key="11">
    <source>
        <dbReference type="ARBA" id="ARBA00022801"/>
    </source>
</evidence>
<evidence type="ECO:0000256" key="9">
    <source>
        <dbReference type="ARBA" id="ARBA00022730"/>
    </source>
</evidence>
<feature type="compositionally biased region" description="Low complexity" evidence="16">
    <location>
        <begin position="801"/>
        <end position="819"/>
    </location>
</feature>
<dbReference type="Pfam" id="PF20833">
    <property type="entry name" value="RNase_E_G_Thio"/>
    <property type="match status" value="1"/>
</dbReference>
<dbReference type="InterPro" id="IPR019307">
    <property type="entry name" value="RNA-bd_AU-1/RNase_E/G"/>
</dbReference>
<feature type="compositionally biased region" description="Basic residues" evidence="16">
    <location>
        <begin position="710"/>
        <end position="723"/>
    </location>
</feature>
<comment type="catalytic activity">
    <reaction evidence="15">
        <text>Endonucleolytic cleavage of single-stranded RNA in A- and U-rich regions.</text>
        <dbReference type="EC" id="3.1.26.12"/>
    </reaction>
</comment>
<dbReference type="InterPro" id="IPR048583">
    <property type="entry name" value="RNase_E_G_thioredoxin-like"/>
</dbReference>
<dbReference type="InterPro" id="IPR012340">
    <property type="entry name" value="NA-bd_OB-fold"/>
</dbReference>
<evidence type="ECO:0000256" key="16">
    <source>
        <dbReference type="SAM" id="MobiDB-lite"/>
    </source>
</evidence>
<dbReference type="Proteomes" id="UP001589858">
    <property type="component" value="Unassembled WGS sequence"/>
</dbReference>
<keyword evidence="11 15" id="KW-0378">Hydrolase</keyword>
<keyword evidence="4 15" id="KW-0997">Cell inner membrane</keyword>
<feature type="region of interest" description="Disordered" evidence="16">
    <location>
        <begin position="608"/>
        <end position="761"/>
    </location>
</feature>
<feature type="compositionally biased region" description="Low complexity" evidence="16">
    <location>
        <begin position="861"/>
        <end position="872"/>
    </location>
</feature>
<feature type="binding site" evidence="15">
    <location>
        <position position="517"/>
    </location>
    <ligand>
        <name>Zn(2+)</name>
        <dbReference type="ChEBI" id="CHEBI:29105"/>
        <note>ligand shared between dimeric partners</note>
    </ligand>
</feature>
<comment type="function">
    <text evidence="15">Endoribonuclease that plays a central role in RNA processing and decay. Required for the maturation of 5S and 16S rRNAs and the majority of tRNAs. Also involved in the degradation of most mRNAs.</text>
</comment>
<comment type="cofactor">
    <cofactor evidence="15">
        <name>Zn(2+)</name>
        <dbReference type="ChEBI" id="CHEBI:29105"/>
    </cofactor>
    <text evidence="15">Binds 2 Zn(2+) ions per homotetramer.</text>
</comment>
<evidence type="ECO:0000256" key="8">
    <source>
        <dbReference type="ARBA" id="ARBA00022723"/>
    </source>
</evidence>
<keyword evidence="6 15" id="KW-0819">tRNA processing</keyword>
<feature type="compositionally biased region" description="Acidic residues" evidence="16">
    <location>
        <begin position="108"/>
        <end position="120"/>
    </location>
</feature>
<keyword evidence="14 15" id="KW-0472">Membrane</keyword>
<dbReference type="InterPro" id="IPR004659">
    <property type="entry name" value="RNase_E/G"/>
</dbReference>
<sequence>MATRMLIDARHPEETRVAVLKGNRIEEFDFESADKKQIKGNIYLAKVTRVEPSLQAAFVDFGGNRHGFLAFSEIHPDYYQIPKEDREALLAEEAAHAEEEAALRASEGDDEDEDGGEGYDGEGYSDGGLTEVDTSEKDHVATIEDGNVENGFEAAEEEAAEEDSSGRGRRGRGRRQGGRSGGRSKEADELRAKRMALRRRYKIQDVIHRRQVLLVQVVKEERGNKGAALTTYLSLAGRYCVLMPNSSHGGGISRKISSASDRKRLKSIIAELELPRSMGCIVRTAGLQRTKTEIKRDFDYLARLWDELREQTMRSAAPALIHSDSDLIKRAIRDIYNRDIEEVIVEGEEGYRAAKDFMKLLMPSHGRKVKPYADPVPLFQRFGAEDQLTAMYDPVVQLRSGGYIVINPTEALVSIDINSGRATKEHGIEQTAVATNLEAAQEIARQLRLRDMAGLVVIDFIDMEYGSNVRKVEKAMKEALKNDRARIQVGRISSFGLMEMSRQRLRTGVLEATTRSCPHCDGTGLVRTASSAGLSALRLIEDEAAKGKGIVVSLFASTEAAIYLLNAKRTDLADIEERYGVAVEVIPEGENEGAKMRVVSSGPRNEFVPRFEPIAEDVEDDFIDDEEEIEEEEREEARSRDEDGDGGSRRKRRKRRRGRNRRDEQTSEDVEIEAEGDEEASEAEDEVGSDGDAGPASEGNGDDDESEAPRKRRRRGGRRRRNRRNGENGEGENAGDSAEGDDGDEGLEAEAAPVVDAPAVEAPVAETIAEVVTEVAAPEAEEAPKPKKRAPRRKKAEAAEVEAPAVTEAVAEEAPAPVAEKPKRTRRKKAEPAEAAAEVAAEEAPVAEKPKRTRRKKAEPAETVAEVAAEEAPVAEKPKRTRRKKAEPVEPVAEAVAEPAAEPASVEVAEAADEPAAPRRGWWQRTFGE</sequence>